<reference evidence="2" key="1">
    <citation type="journal article" date="2022" name="Mol. Ecol. Resour.">
        <title>The genomes of chicory, endive, great burdock and yacon provide insights into Asteraceae palaeo-polyploidization history and plant inulin production.</title>
        <authorList>
            <person name="Fan W."/>
            <person name="Wang S."/>
            <person name="Wang H."/>
            <person name="Wang A."/>
            <person name="Jiang F."/>
            <person name="Liu H."/>
            <person name="Zhao H."/>
            <person name="Xu D."/>
            <person name="Zhang Y."/>
        </authorList>
    </citation>
    <scope>NUCLEOTIDE SEQUENCE [LARGE SCALE GENOMIC DNA]</scope>
    <source>
        <strain evidence="2">cv. Yunnan</strain>
    </source>
</reference>
<reference evidence="1 2" key="2">
    <citation type="journal article" date="2022" name="Mol. Ecol. Resour.">
        <title>The genomes of chicory, endive, great burdock and yacon provide insights into Asteraceae paleo-polyploidization history and plant inulin production.</title>
        <authorList>
            <person name="Fan W."/>
            <person name="Wang S."/>
            <person name="Wang H."/>
            <person name="Wang A."/>
            <person name="Jiang F."/>
            <person name="Liu H."/>
            <person name="Zhao H."/>
            <person name="Xu D."/>
            <person name="Zhang Y."/>
        </authorList>
    </citation>
    <scope>NUCLEOTIDE SEQUENCE [LARGE SCALE GENOMIC DNA]</scope>
    <source>
        <strain evidence="2">cv. Yunnan</strain>
        <tissue evidence="1">Leaves</tissue>
    </source>
</reference>
<evidence type="ECO:0000313" key="1">
    <source>
        <dbReference type="EMBL" id="KAI3786156.1"/>
    </source>
</evidence>
<gene>
    <name evidence="1" type="ORF">L1987_45287</name>
</gene>
<comment type="caution">
    <text evidence="1">The sequence shown here is derived from an EMBL/GenBank/DDBJ whole genome shotgun (WGS) entry which is preliminary data.</text>
</comment>
<evidence type="ECO:0000313" key="2">
    <source>
        <dbReference type="Proteomes" id="UP001056120"/>
    </source>
</evidence>
<keyword evidence="2" id="KW-1185">Reference proteome</keyword>
<dbReference type="EMBL" id="CM042031">
    <property type="protein sequence ID" value="KAI3786156.1"/>
    <property type="molecule type" value="Genomic_DNA"/>
</dbReference>
<name>A0ACB9GSG5_9ASTR</name>
<dbReference type="Proteomes" id="UP001056120">
    <property type="component" value="Linkage Group LG14"/>
</dbReference>
<protein>
    <submittedName>
        <fullName evidence="1">Uncharacterized protein</fullName>
    </submittedName>
</protein>
<accession>A0ACB9GSG5</accession>
<organism evidence="1 2">
    <name type="scientific">Smallanthus sonchifolius</name>
    <dbReference type="NCBI Taxonomy" id="185202"/>
    <lineage>
        <taxon>Eukaryota</taxon>
        <taxon>Viridiplantae</taxon>
        <taxon>Streptophyta</taxon>
        <taxon>Embryophyta</taxon>
        <taxon>Tracheophyta</taxon>
        <taxon>Spermatophyta</taxon>
        <taxon>Magnoliopsida</taxon>
        <taxon>eudicotyledons</taxon>
        <taxon>Gunneridae</taxon>
        <taxon>Pentapetalae</taxon>
        <taxon>asterids</taxon>
        <taxon>campanulids</taxon>
        <taxon>Asterales</taxon>
        <taxon>Asteraceae</taxon>
        <taxon>Asteroideae</taxon>
        <taxon>Heliantheae alliance</taxon>
        <taxon>Millerieae</taxon>
        <taxon>Smallanthus</taxon>
    </lineage>
</organism>
<proteinExistence type="predicted"/>
<sequence length="228" mass="26178">MRDEGWHGWKGLYQHIWMWLGETLDSSVFIKSSCYNNTWMMIKSFFIIEHMCVLHVDLGQDLTIVDLTALIKFNPFVQESYAARIKHVLYHLMTTVITQILPSWEPGQPYTSIAKEALYLLTEFAQTRLENVARVDGSTWLHALCDIEDDPTHENSHMFDCAEESPTRLINALDVNNFFEFALGHLKVCSLSSEWRNRHVALISLVDLSKGRPQMTILSDSSPVACVE</sequence>